<feature type="region of interest" description="Disordered" evidence="1">
    <location>
        <begin position="60"/>
        <end position="81"/>
    </location>
</feature>
<evidence type="ECO:0000313" key="2">
    <source>
        <dbReference type="EMBL" id="CRF52473.1"/>
    </source>
</evidence>
<feature type="compositionally biased region" description="Basic and acidic residues" evidence="1">
    <location>
        <begin position="64"/>
        <end position="81"/>
    </location>
</feature>
<dbReference type="Proteomes" id="UP000043437">
    <property type="component" value="Unassembled WGS sequence"/>
</dbReference>
<sequence length="81" mass="9164">MRTFLLENKRATAKENAAKQSMALGFRMLVRNPLKKTRLVLAGFHLRGTLGLEHIKANRANKTPPKEPVKFAKGECNKQTF</sequence>
<protein>
    <submittedName>
        <fullName evidence="2">Uncharacterized protein</fullName>
    </submittedName>
</protein>
<reference evidence="3" key="1">
    <citation type="submission" date="2014-12" db="EMBL/GenBank/DDBJ databases">
        <authorList>
            <person name="Jaenicke S."/>
        </authorList>
    </citation>
    <scope>NUCLEOTIDE SEQUENCE [LARGE SCALE GENOMIC DNA]</scope>
</reference>
<evidence type="ECO:0000256" key="1">
    <source>
        <dbReference type="SAM" id="MobiDB-lite"/>
    </source>
</evidence>
<dbReference type="EMBL" id="CDMG01000003">
    <property type="protein sequence ID" value="CRF52473.1"/>
    <property type="molecule type" value="Genomic_DNA"/>
</dbReference>
<accession>A0A0K2Y0M0</accession>
<dbReference type="AlphaFoldDB" id="A0A0K2Y0M0"/>
<gene>
    <name evidence="2" type="ORF">HAL07_05990</name>
</gene>
<name>A0A0K2Y0M0_9HELI</name>
<organism evidence="2 3">
    <name type="scientific">Helicobacter ailurogastricus</name>
    <dbReference type="NCBI Taxonomy" id="1578720"/>
    <lineage>
        <taxon>Bacteria</taxon>
        <taxon>Pseudomonadati</taxon>
        <taxon>Campylobacterota</taxon>
        <taxon>Epsilonproteobacteria</taxon>
        <taxon>Campylobacterales</taxon>
        <taxon>Helicobacteraceae</taxon>
        <taxon>Helicobacter</taxon>
    </lineage>
</organism>
<evidence type="ECO:0000313" key="3">
    <source>
        <dbReference type="Proteomes" id="UP000043437"/>
    </source>
</evidence>
<proteinExistence type="predicted"/>